<dbReference type="Pfam" id="PF20218">
    <property type="entry name" value="DUF6578"/>
    <property type="match status" value="1"/>
</dbReference>
<accession>A0ABS1MJ78</accession>
<dbReference type="InterPro" id="IPR046485">
    <property type="entry name" value="DUF6578"/>
</dbReference>
<evidence type="ECO:0000313" key="3">
    <source>
        <dbReference type="Proteomes" id="UP000629371"/>
    </source>
</evidence>
<dbReference type="RefSeq" id="WP_201801053.1">
    <property type="nucleotide sequence ID" value="NZ_JAERRI010000001.1"/>
</dbReference>
<sequence>MNTTVWMDSWQMECCGEPFALGSEVSWAVVAPDREWLTKVLGAGTAATVDGVEEHHGGRPEQPAPVRGTVTGISAVHCRFAPLPAEPGHTRHPVPGSSTLTPLSSAPRWHADRGDLRFVGFLVELDAPAR</sequence>
<protein>
    <submittedName>
        <fullName evidence="2">Uncharacterized protein</fullName>
    </submittedName>
</protein>
<evidence type="ECO:0000313" key="2">
    <source>
        <dbReference type="EMBL" id="MBL1087790.1"/>
    </source>
</evidence>
<name>A0ABS1MJ78_9ACTN</name>
<comment type="caution">
    <text evidence="2">The sequence shown here is derived from an EMBL/GenBank/DDBJ whole genome shotgun (WGS) entry which is preliminary data.</text>
</comment>
<reference evidence="2 3" key="1">
    <citation type="submission" date="2021-01" db="EMBL/GenBank/DDBJ databases">
        <title>WGS of actinomycetes isolated from Thailand.</title>
        <authorList>
            <person name="Thawai C."/>
        </authorList>
    </citation>
    <scope>NUCLEOTIDE SEQUENCE [LARGE SCALE GENOMIC DNA]</scope>
    <source>
        <strain evidence="2 3">CH9-7</strain>
    </source>
</reference>
<organism evidence="2 3">
    <name type="scientific">Streptomyces siderophoricus</name>
    <dbReference type="NCBI Taxonomy" id="2802281"/>
    <lineage>
        <taxon>Bacteria</taxon>
        <taxon>Bacillati</taxon>
        <taxon>Actinomycetota</taxon>
        <taxon>Actinomycetes</taxon>
        <taxon>Kitasatosporales</taxon>
        <taxon>Streptomycetaceae</taxon>
        <taxon>Streptomyces</taxon>
    </lineage>
</organism>
<dbReference type="Proteomes" id="UP000629371">
    <property type="component" value="Unassembled WGS sequence"/>
</dbReference>
<gene>
    <name evidence="2" type="ORF">JK360_00010</name>
</gene>
<proteinExistence type="predicted"/>
<dbReference type="EMBL" id="JAERRI010000001">
    <property type="protein sequence ID" value="MBL1087790.1"/>
    <property type="molecule type" value="Genomic_DNA"/>
</dbReference>
<keyword evidence="3" id="KW-1185">Reference proteome</keyword>
<evidence type="ECO:0000256" key="1">
    <source>
        <dbReference type="SAM" id="MobiDB-lite"/>
    </source>
</evidence>
<feature type="region of interest" description="Disordered" evidence="1">
    <location>
        <begin position="84"/>
        <end position="106"/>
    </location>
</feature>